<evidence type="ECO:0000313" key="4">
    <source>
        <dbReference type="EMBL" id="KAK9811681.1"/>
    </source>
</evidence>
<reference evidence="4 5" key="1">
    <citation type="journal article" date="2024" name="Nat. Commun.">
        <title>Phylogenomics reveals the evolutionary origins of lichenization in chlorophyte algae.</title>
        <authorList>
            <person name="Puginier C."/>
            <person name="Libourel C."/>
            <person name="Otte J."/>
            <person name="Skaloud P."/>
            <person name="Haon M."/>
            <person name="Grisel S."/>
            <person name="Petersen M."/>
            <person name="Berrin J.G."/>
            <person name="Delaux P.M."/>
            <person name="Dal Grande F."/>
            <person name="Keller J."/>
        </authorList>
    </citation>
    <scope>NUCLEOTIDE SEQUENCE [LARGE SCALE GENOMIC DNA]</scope>
    <source>
        <strain evidence="4 5">SAG 2043</strain>
    </source>
</reference>
<gene>
    <name evidence="4" type="ORF">WJX72_008299</name>
</gene>
<keyword evidence="5" id="KW-1185">Reference proteome</keyword>
<sequence length="475" mass="49115">MALDCTGLKLPREEQPLQDHCKKSTQASGASRSASKQDKRQRDVSGRSKHTESGSDTPATAVKAGKRAKEVSMQDTQVSLPPGGVVVDGSMLEGGGQILRNAAALSAITRTPIRVDQIRANRSTPGLRPQHLTGLQLVAAICQGQLGGGKIGSSSVTLVPGILQAGEHMGDTGTAGSCTLLAQASLPCLLMAGPTGSAPADEEGARDGSTASGSGSHLSRLELRGGTDASMAPPVGYLQHVLLPVLRSHLGVDAELDLRRRGFFPKGGGRLSLAVHSLPQGCCLPPINLTERGEITKFSITSFCAGTIPKKAAQRMADTAWQDLKGACDRRISGKNLHIEVTEETSQTALGNGAGLLIVAETAGGCVLGAAGIGERGVSGLATASIAAREMLDVLESGACVDQWMQDQLIIFMALAEGTSRVLCTEPTLHTRTAMVVSETLTGAKFTVHSPPATDDGKGLWMIECQGAAVPAGQQ</sequence>
<name>A0AAW1PTA2_9CHLO</name>
<feature type="region of interest" description="Disordered" evidence="1">
    <location>
        <begin position="195"/>
        <end position="221"/>
    </location>
</feature>
<dbReference type="InterPro" id="IPR013791">
    <property type="entry name" value="RNA3'-term_phos_cycl_insert"/>
</dbReference>
<dbReference type="PANTHER" id="PTHR11096">
    <property type="entry name" value="RNA 3' TERMINAL PHOSPHATE CYCLASE"/>
    <property type="match status" value="1"/>
</dbReference>
<evidence type="ECO:0008006" key="6">
    <source>
        <dbReference type="Google" id="ProtNLM"/>
    </source>
</evidence>
<dbReference type="InterPro" id="IPR023797">
    <property type="entry name" value="RNA3'_phos_cyclase_dom"/>
</dbReference>
<comment type="caution">
    <text evidence="4">The sequence shown here is derived from an EMBL/GenBank/DDBJ whole genome shotgun (WGS) entry which is preliminary data.</text>
</comment>
<feature type="region of interest" description="Disordered" evidence="1">
    <location>
        <begin position="1"/>
        <end position="82"/>
    </location>
</feature>
<dbReference type="AlphaFoldDB" id="A0AAW1PTA2"/>
<dbReference type="SUPFAM" id="SSF52913">
    <property type="entry name" value="RNA 3'-terminal phosphate cyclase, RPTC, insert domain"/>
    <property type="match status" value="1"/>
</dbReference>
<dbReference type="Gene3D" id="3.30.360.20">
    <property type="entry name" value="RNA 3'-terminal phosphate cyclase, insert domain"/>
    <property type="match status" value="1"/>
</dbReference>
<feature type="compositionally biased region" description="Basic and acidic residues" evidence="1">
    <location>
        <begin position="10"/>
        <end position="22"/>
    </location>
</feature>
<dbReference type="InterPro" id="IPR037136">
    <property type="entry name" value="RNA3'_phos_cyclase_dom_sf"/>
</dbReference>
<dbReference type="PROSITE" id="PS01287">
    <property type="entry name" value="RTC"/>
    <property type="match status" value="1"/>
</dbReference>
<organism evidence="4 5">
    <name type="scientific">[Myrmecia] bisecta</name>
    <dbReference type="NCBI Taxonomy" id="41462"/>
    <lineage>
        <taxon>Eukaryota</taxon>
        <taxon>Viridiplantae</taxon>
        <taxon>Chlorophyta</taxon>
        <taxon>core chlorophytes</taxon>
        <taxon>Trebouxiophyceae</taxon>
        <taxon>Trebouxiales</taxon>
        <taxon>Trebouxiaceae</taxon>
        <taxon>Myrmecia</taxon>
    </lineage>
</organism>
<dbReference type="Pfam" id="PF05189">
    <property type="entry name" value="RTC_insert"/>
    <property type="match status" value="1"/>
</dbReference>
<feature type="compositionally biased region" description="Basic and acidic residues" evidence="1">
    <location>
        <begin position="35"/>
        <end position="53"/>
    </location>
</feature>
<dbReference type="GO" id="GO:0003963">
    <property type="term" value="F:RNA-3'-phosphate cyclase activity"/>
    <property type="evidence" value="ECO:0007669"/>
    <property type="project" value="TreeGrafter"/>
</dbReference>
<dbReference type="GO" id="GO:0005634">
    <property type="term" value="C:nucleus"/>
    <property type="evidence" value="ECO:0007669"/>
    <property type="project" value="TreeGrafter"/>
</dbReference>
<dbReference type="EMBL" id="JALJOR010000009">
    <property type="protein sequence ID" value="KAK9811681.1"/>
    <property type="molecule type" value="Genomic_DNA"/>
</dbReference>
<accession>A0AAW1PTA2</accession>
<evidence type="ECO:0000313" key="5">
    <source>
        <dbReference type="Proteomes" id="UP001489004"/>
    </source>
</evidence>
<dbReference type="InterPro" id="IPR036553">
    <property type="entry name" value="RPTC_insert"/>
</dbReference>
<feature type="domain" description="RNA 3'-terminal phosphate cyclase" evidence="2">
    <location>
        <begin position="92"/>
        <end position="448"/>
    </location>
</feature>
<feature type="compositionally biased region" description="Polar residues" evidence="1">
    <location>
        <begin position="24"/>
        <end position="34"/>
    </location>
</feature>
<evidence type="ECO:0000259" key="2">
    <source>
        <dbReference type="Pfam" id="PF01137"/>
    </source>
</evidence>
<protein>
    <recommendedName>
        <fullName evidence="6">RNA 3'-terminal-phosphate cyclase (ATP)</fullName>
    </recommendedName>
</protein>
<proteinExistence type="predicted"/>
<dbReference type="InterPro" id="IPR013792">
    <property type="entry name" value="RNA3'P_cycl/enolpyr_Trfase_a/b"/>
</dbReference>
<feature type="domain" description="RNA 3'-terminal phosphate cyclase insert" evidence="3">
    <location>
        <begin position="290"/>
        <end position="395"/>
    </location>
</feature>
<dbReference type="Pfam" id="PF01137">
    <property type="entry name" value="RTC"/>
    <property type="match status" value="1"/>
</dbReference>
<evidence type="ECO:0000256" key="1">
    <source>
        <dbReference type="SAM" id="MobiDB-lite"/>
    </source>
</evidence>
<dbReference type="Gene3D" id="3.65.10.20">
    <property type="entry name" value="RNA 3'-terminal phosphate cyclase domain"/>
    <property type="match status" value="1"/>
</dbReference>
<dbReference type="InterPro" id="IPR000228">
    <property type="entry name" value="RNA3'_term_phos_cyc"/>
</dbReference>
<dbReference type="InterPro" id="IPR020719">
    <property type="entry name" value="RNA3'_term_phos_cycl-like_CS"/>
</dbReference>
<dbReference type="Proteomes" id="UP001489004">
    <property type="component" value="Unassembled WGS sequence"/>
</dbReference>
<dbReference type="SUPFAM" id="SSF55205">
    <property type="entry name" value="EPT/RTPC-like"/>
    <property type="match status" value="2"/>
</dbReference>
<dbReference type="GO" id="GO:0006396">
    <property type="term" value="P:RNA processing"/>
    <property type="evidence" value="ECO:0007669"/>
    <property type="project" value="InterPro"/>
</dbReference>
<evidence type="ECO:0000259" key="3">
    <source>
        <dbReference type="Pfam" id="PF05189"/>
    </source>
</evidence>
<dbReference type="PANTHER" id="PTHR11096:SF0">
    <property type="entry name" value="RNA 3'-TERMINAL PHOSPHATE CYCLASE"/>
    <property type="match status" value="1"/>
</dbReference>